<organism evidence="1 2">
    <name type="scientific">Brassica carinata</name>
    <name type="common">Ethiopian mustard</name>
    <name type="synonym">Abyssinian cabbage</name>
    <dbReference type="NCBI Taxonomy" id="52824"/>
    <lineage>
        <taxon>Eukaryota</taxon>
        <taxon>Viridiplantae</taxon>
        <taxon>Streptophyta</taxon>
        <taxon>Embryophyta</taxon>
        <taxon>Tracheophyta</taxon>
        <taxon>Spermatophyta</taxon>
        <taxon>Magnoliopsida</taxon>
        <taxon>eudicotyledons</taxon>
        <taxon>Gunneridae</taxon>
        <taxon>Pentapetalae</taxon>
        <taxon>rosids</taxon>
        <taxon>malvids</taxon>
        <taxon>Brassicales</taxon>
        <taxon>Brassicaceae</taxon>
        <taxon>Brassiceae</taxon>
        <taxon>Brassica</taxon>
    </lineage>
</organism>
<evidence type="ECO:0000313" key="2">
    <source>
        <dbReference type="Proteomes" id="UP000886595"/>
    </source>
</evidence>
<comment type="caution">
    <text evidence="1">The sequence shown here is derived from an EMBL/GenBank/DDBJ whole genome shotgun (WGS) entry which is preliminary data.</text>
</comment>
<dbReference type="EMBL" id="JAAMPC010000010">
    <property type="protein sequence ID" value="KAG2286466.1"/>
    <property type="molecule type" value="Genomic_DNA"/>
</dbReference>
<dbReference type="AlphaFoldDB" id="A0A8X7RDM6"/>
<name>A0A8X7RDM6_BRACI</name>
<proteinExistence type="predicted"/>
<evidence type="ECO:0000313" key="1">
    <source>
        <dbReference type="EMBL" id="KAG2286466.1"/>
    </source>
</evidence>
<protein>
    <submittedName>
        <fullName evidence="1">Uncharacterized protein</fullName>
    </submittedName>
</protein>
<dbReference type="Proteomes" id="UP000886595">
    <property type="component" value="Unassembled WGS sequence"/>
</dbReference>
<keyword evidence="2" id="KW-1185">Reference proteome</keyword>
<sequence>MTFTFSRIFVLCSCFKTVGRPQPSSISRIPCSSSSWCHTTIDSGPSRSHFASVIFVVSQLFFFVAM</sequence>
<accession>A0A8X7RDM6</accession>
<gene>
    <name evidence="1" type="ORF">Bca52824_046070</name>
</gene>
<reference evidence="1 2" key="1">
    <citation type="submission" date="2020-02" db="EMBL/GenBank/DDBJ databases">
        <authorList>
            <person name="Ma Q."/>
            <person name="Huang Y."/>
            <person name="Song X."/>
            <person name="Pei D."/>
        </authorList>
    </citation>
    <scope>NUCLEOTIDE SEQUENCE [LARGE SCALE GENOMIC DNA]</scope>
    <source>
        <strain evidence="1">Sxm20200214</strain>
        <tissue evidence="1">Leaf</tissue>
    </source>
</reference>